<dbReference type="PaxDb" id="2903-EOD08633"/>
<feature type="region of interest" description="Disordered" evidence="1">
    <location>
        <begin position="254"/>
        <end position="286"/>
    </location>
</feature>
<evidence type="ECO:0000313" key="2">
    <source>
        <dbReference type="EnsemblProtists" id="EOD08633"/>
    </source>
</evidence>
<dbReference type="GeneID" id="17254719"/>
<dbReference type="AlphaFoldDB" id="A0A0D3IBJ8"/>
<dbReference type="HOGENOM" id="CLU_974653_0_0_1"/>
<evidence type="ECO:0000256" key="1">
    <source>
        <dbReference type="SAM" id="MobiDB-lite"/>
    </source>
</evidence>
<dbReference type="EnsemblProtists" id="EOD08633">
    <property type="protein sequence ID" value="EOD08633"/>
    <property type="gene ID" value="EMIHUDRAFT_106009"/>
</dbReference>
<dbReference type="Proteomes" id="UP000013827">
    <property type="component" value="Unassembled WGS sequence"/>
</dbReference>
<dbReference type="RefSeq" id="XP_005761062.1">
    <property type="nucleotide sequence ID" value="XM_005761005.1"/>
</dbReference>
<proteinExistence type="predicted"/>
<protein>
    <recommendedName>
        <fullName evidence="4">Kinesin light chain</fullName>
    </recommendedName>
</protein>
<accession>A0A0D3IBJ8</accession>
<dbReference type="SUPFAM" id="SSF48452">
    <property type="entry name" value="TPR-like"/>
    <property type="match status" value="1"/>
</dbReference>
<name>A0A0D3IBJ8_EMIH1</name>
<dbReference type="KEGG" id="ehx:EMIHUDRAFT_106009"/>
<dbReference type="Gene3D" id="1.25.40.10">
    <property type="entry name" value="Tetratricopeptide repeat domain"/>
    <property type="match status" value="1"/>
</dbReference>
<evidence type="ECO:0000313" key="3">
    <source>
        <dbReference type="Proteomes" id="UP000013827"/>
    </source>
</evidence>
<reference evidence="2" key="2">
    <citation type="submission" date="2024-10" db="UniProtKB">
        <authorList>
            <consortium name="EnsemblProtists"/>
        </authorList>
    </citation>
    <scope>IDENTIFICATION</scope>
</reference>
<sequence length="286" mass="31016">MVACAVRWLSAAAVASLALLWRRIRPIVRLSVHALQERSHELYAAKRFDEALEAAAAARDLARNELGEESSTHQRMIFHLAAVLAAMRRHEETGALLSECEVLACRMHGDSSLALVPICHARAELHEAAGDYALAIAALERARDLRHDSLGSAHPDYARSCFNLAGLLLRHANEVLVMSDRQRAVLAGRAVDSGLEAAAVSADAEQAKEFVQALLELILYGGWPNRLKELPDCKGAIGRLESWLAERNFPLPSDPALCESSDDGLEVSDSESVSEAGGEAEGERRA</sequence>
<reference evidence="3" key="1">
    <citation type="journal article" date="2013" name="Nature">
        <title>Pan genome of the phytoplankton Emiliania underpins its global distribution.</title>
        <authorList>
            <person name="Read B.A."/>
            <person name="Kegel J."/>
            <person name="Klute M.J."/>
            <person name="Kuo A."/>
            <person name="Lefebvre S.C."/>
            <person name="Maumus F."/>
            <person name="Mayer C."/>
            <person name="Miller J."/>
            <person name="Monier A."/>
            <person name="Salamov A."/>
            <person name="Young J."/>
            <person name="Aguilar M."/>
            <person name="Claverie J.M."/>
            <person name="Frickenhaus S."/>
            <person name="Gonzalez K."/>
            <person name="Herman E.K."/>
            <person name="Lin Y.C."/>
            <person name="Napier J."/>
            <person name="Ogata H."/>
            <person name="Sarno A.F."/>
            <person name="Shmutz J."/>
            <person name="Schroeder D."/>
            <person name="de Vargas C."/>
            <person name="Verret F."/>
            <person name="von Dassow P."/>
            <person name="Valentin K."/>
            <person name="Van de Peer Y."/>
            <person name="Wheeler G."/>
            <person name="Dacks J.B."/>
            <person name="Delwiche C.F."/>
            <person name="Dyhrman S.T."/>
            <person name="Glockner G."/>
            <person name="John U."/>
            <person name="Richards T."/>
            <person name="Worden A.Z."/>
            <person name="Zhang X."/>
            <person name="Grigoriev I.V."/>
            <person name="Allen A.E."/>
            <person name="Bidle K."/>
            <person name="Borodovsky M."/>
            <person name="Bowler C."/>
            <person name="Brownlee C."/>
            <person name="Cock J.M."/>
            <person name="Elias M."/>
            <person name="Gladyshev V.N."/>
            <person name="Groth M."/>
            <person name="Guda C."/>
            <person name="Hadaegh A."/>
            <person name="Iglesias-Rodriguez M.D."/>
            <person name="Jenkins J."/>
            <person name="Jones B.M."/>
            <person name="Lawson T."/>
            <person name="Leese F."/>
            <person name="Lindquist E."/>
            <person name="Lobanov A."/>
            <person name="Lomsadze A."/>
            <person name="Malik S.B."/>
            <person name="Marsh M.E."/>
            <person name="Mackinder L."/>
            <person name="Mock T."/>
            <person name="Mueller-Roeber B."/>
            <person name="Pagarete A."/>
            <person name="Parker M."/>
            <person name="Probert I."/>
            <person name="Quesneville H."/>
            <person name="Raines C."/>
            <person name="Rensing S.A."/>
            <person name="Riano-Pachon D.M."/>
            <person name="Richier S."/>
            <person name="Rokitta S."/>
            <person name="Shiraiwa Y."/>
            <person name="Soanes D.M."/>
            <person name="van der Giezen M."/>
            <person name="Wahlund T.M."/>
            <person name="Williams B."/>
            <person name="Wilson W."/>
            <person name="Wolfe G."/>
            <person name="Wurch L.L."/>
        </authorList>
    </citation>
    <scope>NUCLEOTIDE SEQUENCE</scope>
</reference>
<feature type="compositionally biased region" description="Acidic residues" evidence="1">
    <location>
        <begin position="260"/>
        <end position="269"/>
    </location>
</feature>
<organism evidence="2 3">
    <name type="scientific">Emiliania huxleyi (strain CCMP1516)</name>
    <dbReference type="NCBI Taxonomy" id="280463"/>
    <lineage>
        <taxon>Eukaryota</taxon>
        <taxon>Haptista</taxon>
        <taxon>Haptophyta</taxon>
        <taxon>Prymnesiophyceae</taxon>
        <taxon>Isochrysidales</taxon>
        <taxon>Noelaerhabdaceae</taxon>
        <taxon>Emiliania</taxon>
    </lineage>
</organism>
<keyword evidence="3" id="KW-1185">Reference proteome</keyword>
<evidence type="ECO:0008006" key="4">
    <source>
        <dbReference type="Google" id="ProtNLM"/>
    </source>
</evidence>
<dbReference type="InterPro" id="IPR011990">
    <property type="entry name" value="TPR-like_helical_dom_sf"/>
</dbReference>